<dbReference type="OrthoDB" id="303773at2759"/>
<sequence length="153" mass="18755">MQYQRVYIKATTRKQKNEQLDDFYEQIQYNDESQYLELDSLLQKRTQKDYLNEETKTKKALSHFEISNLQWNNTFLKSSEQEVKELTSFSIEQNFQKNQYQDSKFLKYTDIEDFSIININEINYLEQFNKPKICQMRKKQKHNISKKIYKFLS</sequence>
<name>A0A8S1PB46_9CILI</name>
<evidence type="ECO:0000313" key="1">
    <source>
        <dbReference type="EMBL" id="CAD8100300.1"/>
    </source>
</evidence>
<reference evidence="1" key="1">
    <citation type="submission" date="2021-01" db="EMBL/GenBank/DDBJ databases">
        <authorList>
            <consortium name="Genoscope - CEA"/>
            <person name="William W."/>
        </authorList>
    </citation>
    <scope>NUCLEOTIDE SEQUENCE</scope>
</reference>
<comment type="caution">
    <text evidence="1">The sequence shown here is derived from an EMBL/GenBank/DDBJ whole genome shotgun (WGS) entry which is preliminary data.</text>
</comment>
<gene>
    <name evidence="1" type="ORF">PSON_ATCC_30995.1.T0730177</name>
</gene>
<evidence type="ECO:0000313" key="2">
    <source>
        <dbReference type="Proteomes" id="UP000692954"/>
    </source>
</evidence>
<accession>A0A8S1PB46</accession>
<protein>
    <submittedName>
        <fullName evidence="1">Uncharacterized protein</fullName>
    </submittedName>
</protein>
<organism evidence="1 2">
    <name type="scientific">Paramecium sonneborni</name>
    <dbReference type="NCBI Taxonomy" id="65129"/>
    <lineage>
        <taxon>Eukaryota</taxon>
        <taxon>Sar</taxon>
        <taxon>Alveolata</taxon>
        <taxon>Ciliophora</taxon>
        <taxon>Intramacronucleata</taxon>
        <taxon>Oligohymenophorea</taxon>
        <taxon>Peniculida</taxon>
        <taxon>Parameciidae</taxon>
        <taxon>Paramecium</taxon>
    </lineage>
</organism>
<dbReference type="AlphaFoldDB" id="A0A8S1PB46"/>
<proteinExistence type="predicted"/>
<keyword evidence="2" id="KW-1185">Reference proteome</keyword>
<dbReference type="Proteomes" id="UP000692954">
    <property type="component" value="Unassembled WGS sequence"/>
</dbReference>
<dbReference type="EMBL" id="CAJJDN010000073">
    <property type="protein sequence ID" value="CAD8100300.1"/>
    <property type="molecule type" value="Genomic_DNA"/>
</dbReference>